<evidence type="ECO:0000259" key="8">
    <source>
        <dbReference type="Pfam" id="PF00125"/>
    </source>
</evidence>
<dbReference type="Gene3D" id="1.10.20.10">
    <property type="entry name" value="Histone, subunit A"/>
    <property type="match status" value="1"/>
</dbReference>
<dbReference type="InterPro" id="IPR000164">
    <property type="entry name" value="Histone_H3/CENP-A"/>
</dbReference>
<evidence type="ECO:0000256" key="6">
    <source>
        <dbReference type="ARBA" id="ARBA00023242"/>
    </source>
</evidence>
<evidence type="ECO:0000256" key="3">
    <source>
        <dbReference type="ARBA" id="ARBA00010343"/>
    </source>
</evidence>
<keyword evidence="5" id="KW-0238">DNA-binding</keyword>
<dbReference type="CDD" id="cd22911">
    <property type="entry name" value="HFD_H3"/>
    <property type="match status" value="1"/>
</dbReference>
<evidence type="ECO:0000256" key="2">
    <source>
        <dbReference type="ARBA" id="ARBA00004286"/>
    </source>
</evidence>
<dbReference type="EMBL" id="RRYP01014891">
    <property type="protein sequence ID" value="TNV75758.1"/>
    <property type="molecule type" value="Genomic_DNA"/>
</dbReference>
<dbReference type="PANTHER" id="PTHR11426">
    <property type="entry name" value="HISTONE H3"/>
    <property type="match status" value="1"/>
</dbReference>
<evidence type="ECO:0000313" key="9">
    <source>
        <dbReference type="EMBL" id="TNV75758.1"/>
    </source>
</evidence>
<dbReference type="SMART" id="SM00428">
    <property type="entry name" value="H3"/>
    <property type="match status" value="1"/>
</dbReference>
<sequence length="152" mass="17404">MNKKKTAAAEGGIKKERKFRFRPGTVAIREIKRYQKATTFMLAKAPFQRFIRAICEGIDGQLRFQAQALLALQEAAESYLTGLFEDANLCAIHASRVTVMKKDLALARRIRGERFHDHRDLLPKTGNEVFYMLPYYDEAEGMKHLKKAINGK</sequence>
<evidence type="ECO:0000256" key="1">
    <source>
        <dbReference type="ARBA" id="ARBA00004123"/>
    </source>
</evidence>
<name>A0A8J8NIN3_HALGN</name>
<dbReference type="GO" id="GO:0003677">
    <property type="term" value="F:DNA binding"/>
    <property type="evidence" value="ECO:0007669"/>
    <property type="project" value="UniProtKB-KW"/>
</dbReference>
<comment type="similarity">
    <text evidence="3">Belongs to the histone H3 family.</text>
</comment>
<comment type="subcellular location">
    <subcellularLocation>
        <location evidence="2">Chromosome</location>
    </subcellularLocation>
    <subcellularLocation>
        <location evidence="1">Nucleus</location>
    </subcellularLocation>
</comment>
<dbReference type="GO" id="GO:0005634">
    <property type="term" value="C:nucleus"/>
    <property type="evidence" value="ECO:0007669"/>
    <property type="project" value="UniProtKB-SubCell"/>
</dbReference>
<keyword evidence="4" id="KW-0158">Chromosome</keyword>
<dbReference type="AlphaFoldDB" id="A0A8J8NIN3"/>
<dbReference type="InterPro" id="IPR009072">
    <property type="entry name" value="Histone-fold"/>
</dbReference>
<accession>A0A8J8NIN3</accession>
<evidence type="ECO:0000256" key="4">
    <source>
        <dbReference type="ARBA" id="ARBA00022454"/>
    </source>
</evidence>
<evidence type="ECO:0000256" key="7">
    <source>
        <dbReference type="ARBA" id="ARBA00023269"/>
    </source>
</evidence>
<dbReference type="InterPro" id="IPR007125">
    <property type="entry name" value="H2A/H2B/H3"/>
</dbReference>
<protein>
    <recommendedName>
        <fullName evidence="8">Core Histone H2A/H2B/H3 domain-containing protein</fullName>
    </recommendedName>
</protein>
<dbReference type="Pfam" id="PF00125">
    <property type="entry name" value="Histone"/>
    <property type="match status" value="1"/>
</dbReference>
<proteinExistence type="inferred from homology"/>
<dbReference type="FunFam" id="1.10.20.10:FF:000085">
    <property type="entry name" value="Histone H3.2"/>
    <property type="match status" value="1"/>
</dbReference>
<keyword evidence="6" id="KW-0539">Nucleus</keyword>
<feature type="domain" description="Core Histone H2A/H2B/H3" evidence="8">
    <location>
        <begin position="23"/>
        <end position="110"/>
    </location>
</feature>
<dbReference type="PRINTS" id="PR00622">
    <property type="entry name" value="HISTONEH3"/>
</dbReference>
<reference evidence="9" key="1">
    <citation type="submission" date="2019-06" db="EMBL/GenBank/DDBJ databases">
        <authorList>
            <person name="Zheng W."/>
        </authorList>
    </citation>
    <scope>NUCLEOTIDE SEQUENCE</scope>
    <source>
        <strain evidence="9">QDHG01</strain>
    </source>
</reference>
<gene>
    <name evidence="9" type="ORF">FGO68_gene4269</name>
</gene>
<dbReference type="SUPFAM" id="SSF47113">
    <property type="entry name" value="Histone-fold"/>
    <property type="match status" value="1"/>
</dbReference>
<dbReference type="GO" id="GO:0046982">
    <property type="term" value="F:protein heterodimerization activity"/>
    <property type="evidence" value="ECO:0007669"/>
    <property type="project" value="InterPro"/>
</dbReference>
<evidence type="ECO:0000256" key="5">
    <source>
        <dbReference type="ARBA" id="ARBA00023125"/>
    </source>
</evidence>
<evidence type="ECO:0000313" key="10">
    <source>
        <dbReference type="Proteomes" id="UP000785679"/>
    </source>
</evidence>
<keyword evidence="7" id="KW-0544">Nucleosome core</keyword>
<dbReference type="GO" id="GO:0030527">
    <property type="term" value="F:structural constituent of chromatin"/>
    <property type="evidence" value="ECO:0007669"/>
    <property type="project" value="InterPro"/>
</dbReference>
<dbReference type="GO" id="GO:0000786">
    <property type="term" value="C:nucleosome"/>
    <property type="evidence" value="ECO:0007669"/>
    <property type="project" value="UniProtKB-KW"/>
</dbReference>
<organism evidence="9 10">
    <name type="scientific">Halteria grandinella</name>
    <dbReference type="NCBI Taxonomy" id="5974"/>
    <lineage>
        <taxon>Eukaryota</taxon>
        <taxon>Sar</taxon>
        <taxon>Alveolata</taxon>
        <taxon>Ciliophora</taxon>
        <taxon>Intramacronucleata</taxon>
        <taxon>Spirotrichea</taxon>
        <taxon>Stichotrichia</taxon>
        <taxon>Sporadotrichida</taxon>
        <taxon>Halteriidae</taxon>
        <taxon>Halteria</taxon>
    </lineage>
</organism>
<dbReference type="Proteomes" id="UP000785679">
    <property type="component" value="Unassembled WGS sequence"/>
</dbReference>
<dbReference type="OrthoDB" id="420022at2759"/>
<keyword evidence="10" id="KW-1185">Reference proteome</keyword>
<comment type="caution">
    <text evidence="9">The sequence shown here is derived from an EMBL/GenBank/DDBJ whole genome shotgun (WGS) entry which is preliminary data.</text>
</comment>